<evidence type="ECO:0000313" key="10">
    <source>
        <dbReference type="EMBL" id="VDL60652.1"/>
    </source>
</evidence>
<evidence type="ECO:0000313" key="12">
    <source>
        <dbReference type="WBParaSite" id="HDID_0000833601-mRNA-1"/>
    </source>
</evidence>
<dbReference type="CDD" id="cd10536">
    <property type="entry name" value="SET_SMYD4"/>
    <property type="match status" value="1"/>
</dbReference>
<dbReference type="STRING" id="6216.A0A158QF51"/>
<feature type="domain" description="SET" evidence="9">
    <location>
        <begin position="279"/>
        <end position="604"/>
    </location>
</feature>
<keyword evidence="4" id="KW-0489">Methyltransferase</keyword>
<dbReference type="AlphaFoldDB" id="A0A158QF51"/>
<evidence type="ECO:0000256" key="8">
    <source>
        <dbReference type="ARBA" id="ARBA00048985"/>
    </source>
</evidence>
<dbReference type="Proteomes" id="UP000274504">
    <property type="component" value="Unassembled WGS sequence"/>
</dbReference>
<evidence type="ECO:0000256" key="6">
    <source>
        <dbReference type="ARBA" id="ARBA00022691"/>
    </source>
</evidence>
<dbReference type="GO" id="GO:0032259">
    <property type="term" value="P:methylation"/>
    <property type="evidence" value="ECO:0007669"/>
    <property type="project" value="UniProtKB-KW"/>
</dbReference>
<keyword evidence="6" id="KW-0949">S-adenosyl-L-methionine</keyword>
<dbReference type="InterPro" id="IPR044421">
    <property type="entry name" value="SMYD4_SET"/>
</dbReference>
<dbReference type="OrthoDB" id="62495at2759"/>
<reference evidence="12" key="1">
    <citation type="submission" date="2016-04" db="UniProtKB">
        <authorList>
            <consortium name="WormBaseParasite"/>
        </authorList>
    </citation>
    <scope>IDENTIFICATION</scope>
</reference>
<keyword evidence="3" id="KW-0963">Cytoplasm</keyword>
<comment type="catalytic activity">
    <reaction evidence="8">
        <text>L-lysyl-[protein] + S-adenosyl-L-methionine = N(6)-methyl-L-lysyl-[protein] + S-adenosyl-L-homocysteine + H(+)</text>
        <dbReference type="Rhea" id="RHEA:51736"/>
        <dbReference type="Rhea" id="RHEA-COMP:9752"/>
        <dbReference type="Rhea" id="RHEA-COMP:13053"/>
        <dbReference type="ChEBI" id="CHEBI:15378"/>
        <dbReference type="ChEBI" id="CHEBI:29969"/>
        <dbReference type="ChEBI" id="CHEBI:57856"/>
        <dbReference type="ChEBI" id="CHEBI:59789"/>
        <dbReference type="ChEBI" id="CHEBI:61929"/>
    </reaction>
</comment>
<dbReference type="InterPro" id="IPR011990">
    <property type="entry name" value="TPR-like_helical_dom_sf"/>
</dbReference>
<evidence type="ECO:0000256" key="4">
    <source>
        <dbReference type="ARBA" id="ARBA00022603"/>
    </source>
</evidence>
<dbReference type="Gene3D" id="2.170.270.10">
    <property type="entry name" value="SET domain"/>
    <property type="match status" value="1"/>
</dbReference>
<reference evidence="10 11" key="2">
    <citation type="submission" date="2018-11" db="EMBL/GenBank/DDBJ databases">
        <authorList>
            <consortium name="Pathogen Informatics"/>
        </authorList>
    </citation>
    <scope>NUCLEOTIDE SEQUENCE [LARGE SCALE GENOMIC DNA]</scope>
</reference>
<comment type="subcellular location">
    <subcellularLocation>
        <location evidence="2">Cytoplasm</location>
    </subcellularLocation>
    <subcellularLocation>
        <location evidence="1">Nucleus</location>
    </subcellularLocation>
</comment>
<dbReference type="GO" id="GO:0005737">
    <property type="term" value="C:cytoplasm"/>
    <property type="evidence" value="ECO:0007669"/>
    <property type="project" value="UniProtKB-SubCell"/>
</dbReference>
<sequence length="750" mass="85073">MAGTTQTELDGRLILHEKGDSLVIMKDYYYAVSRMIRKCGNIRQYNSDFINCRTDFERVCFLLKLFQKFFNTEEKRETDKEDDEEEESEGIEILSLPKQIGELVVNTGKDDEISKQCLEKGREYQTKNDRRNALKYFTYSLFYAKSIESKREAYFERGNLFRELNYSAAALDDLAEADKAYESQNSDVQKSLAETYLKMKKYNNALTHLRKANKLLGHTDETILKNITICEKNRKSKMAGPTENWCRYHPEPPGSLLTLPKKQTKAETQTTDLPSFKNRALKFKNTKSERGWILEAERDISVGEVVLTEKPYATVLNNPRVKNCYYCHKRCLNLQPCIECPYVGFCNAECEKYAKEQGTSNGEGPGRHTYECHGILPYLLIDQISSHPERGSSYTGCAATCHLAYRIIANTPQKKLIDYITRSGCYKKKGRGHQAFETSTLVRAVLPPMKFVSSDYSSVAWLNPCTESRSRIELWQKTMAAVFLTFCLSVSGYSMSWYEDDFYSVPDADHRPEIIPASWVAACILYHLQALTINCHTNTLISSATSKIAGEVIESIATSVYPTYSLINHSCSPNAVLVNTAQGGIFVFALHTISENSEVTVSYLCSCYSSPAAARRSVLKYRYLFDCNCEACTGLWYEVSLSKLATLKCPECQNLFSISEGICTSCKSNEAFKQYEELTKQINFLLKTGSSPTNWPEEVAKGTQAWNKIQNLVQPRGMIFTSIRTGYLSLIFHRCGNTAIEPFDKGTNLP</sequence>
<evidence type="ECO:0000256" key="7">
    <source>
        <dbReference type="ARBA" id="ARBA00023242"/>
    </source>
</evidence>
<dbReference type="Gene3D" id="1.25.40.10">
    <property type="entry name" value="Tetratricopeptide repeat domain"/>
    <property type="match status" value="2"/>
</dbReference>
<dbReference type="SMART" id="SM00317">
    <property type="entry name" value="SET"/>
    <property type="match status" value="1"/>
</dbReference>
<evidence type="ECO:0000256" key="3">
    <source>
        <dbReference type="ARBA" id="ARBA00022490"/>
    </source>
</evidence>
<evidence type="ECO:0000256" key="1">
    <source>
        <dbReference type="ARBA" id="ARBA00004123"/>
    </source>
</evidence>
<dbReference type="PROSITE" id="PS50280">
    <property type="entry name" value="SET"/>
    <property type="match status" value="1"/>
</dbReference>
<dbReference type="InterPro" id="IPR052097">
    <property type="entry name" value="SET-MYND_domain_protein"/>
</dbReference>
<keyword evidence="5" id="KW-0808">Transferase</keyword>
<dbReference type="Pfam" id="PF00856">
    <property type="entry name" value="SET"/>
    <property type="match status" value="1"/>
</dbReference>
<protein>
    <submittedName>
        <fullName evidence="12">SET domain-containing protein</fullName>
    </submittedName>
</protein>
<dbReference type="EMBL" id="UYSG01011063">
    <property type="protein sequence ID" value="VDL60652.1"/>
    <property type="molecule type" value="Genomic_DNA"/>
</dbReference>
<dbReference type="GO" id="GO:0008168">
    <property type="term" value="F:methyltransferase activity"/>
    <property type="evidence" value="ECO:0007669"/>
    <property type="project" value="UniProtKB-KW"/>
</dbReference>
<dbReference type="InterPro" id="IPR046341">
    <property type="entry name" value="SET_dom_sf"/>
</dbReference>
<dbReference type="PANTHER" id="PTHR46165:SF2">
    <property type="entry name" value="SET AND MYND DOMAIN-CONTAINING PROTEIN 4"/>
    <property type="match status" value="1"/>
</dbReference>
<dbReference type="SUPFAM" id="SSF48452">
    <property type="entry name" value="TPR-like"/>
    <property type="match status" value="1"/>
</dbReference>
<dbReference type="PANTHER" id="PTHR46165">
    <property type="entry name" value="SET AND MYND DOMAIN-CONTAINING PROTEIN 4"/>
    <property type="match status" value="1"/>
</dbReference>
<dbReference type="SUPFAM" id="SSF82199">
    <property type="entry name" value="SET domain"/>
    <property type="match status" value="1"/>
</dbReference>
<organism evidence="12">
    <name type="scientific">Hymenolepis diminuta</name>
    <name type="common">Rat tapeworm</name>
    <dbReference type="NCBI Taxonomy" id="6216"/>
    <lineage>
        <taxon>Eukaryota</taxon>
        <taxon>Metazoa</taxon>
        <taxon>Spiralia</taxon>
        <taxon>Lophotrochozoa</taxon>
        <taxon>Platyhelminthes</taxon>
        <taxon>Cestoda</taxon>
        <taxon>Eucestoda</taxon>
        <taxon>Cyclophyllidea</taxon>
        <taxon>Hymenolepididae</taxon>
        <taxon>Hymenolepis</taxon>
    </lineage>
</organism>
<name>A0A158QF51_HYMDI</name>
<evidence type="ECO:0000259" key="9">
    <source>
        <dbReference type="PROSITE" id="PS50280"/>
    </source>
</evidence>
<dbReference type="GO" id="GO:0005634">
    <property type="term" value="C:nucleus"/>
    <property type="evidence" value="ECO:0007669"/>
    <property type="project" value="UniProtKB-SubCell"/>
</dbReference>
<proteinExistence type="predicted"/>
<evidence type="ECO:0000256" key="2">
    <source>
        <dbReference type="ARBA" id="ARBA00004496"/>
    </source>
</evidence>
<gene>
    <name evidence="10" type="ORF">HDID_LOCUS8334</name>
</gene>
<dbReference type="WBParaSite" id="HDID_0000833601-mRNA-1">
    <property type="protein sequence ID" value="HDID_0000833601-mRNA-1"/>
    <property type="gene ID" value="HDID_0000833601"/>
</dbReference>
<evidence type="ECO:0000256" key="5">
    <source>
        <dbReference type="ARBA" id="ARBA00022679"/>
    </source>
</evidence>
<dbReference type="GO" id="GO:0042826">
    <property type="term" value="F:histone deacetylase binding"/>
    <property type="evidence" value="ECO:0007669"/>
    <property type="project" value="TreeGrafter"/>
</dbReference>
<accession>A0A158QF51</accession>
<dbReference type="InterPro" id="IPR001214">
    <property type="entry name" value="SET_dom"/>
</dbReference>
<evidence type="ECO:0000313" key="11">
    <source>
        <dbReference type="Proteomes" id="UP000274504"/>
    </source>
</evidence>
<keyword evidence="7" id="KW-0539">Nucleus</keyword>